<keyword evidence="3 7" id="KW-0812">Transmembrane</keyword>
<feature type="transmembrane region" description="Helical" evidence="7">
    <location>
        <begin position="209"/>
        <end position="228"/>
    </location>
</feature>
<feature type="region of interest" description="Disordered" evidence="6">
    <location>
        <begin position="89"/>
        <end position="108"/>
    </location>
</feature>
<keyword evidence="2" id="KW-1003">Cell membrane</keyword>
<gene>
    <name evidence="8" type="ORF">HGA05_02410</name>
</gene>
<dbReference type="EMBL" id="JAAXPC010000001">
    <property type="protein sequence ID" value="NKY00432.1"/>
    <property type="molecule type" value="Genomic_DNA"/>
</dbReference>
<sequence length="485" mass="50719">MPPGKSLRQKLSRPGPRARAMVFGAGDQAVVSLASFLFLVIAARYLDTAELGLFAGAMVFYQALTAMARSVTGEPLVVLCGDKNGGDKSGGGNGNGHNGNGGNGNGGNGNNDIDAGELRRAVVWVSLIVPLILAVLGGIGFAVIDNRLVQICCLCLVVSPIILGYDTLRFVYISRLDTASLLLLDVVVAIAQLSLLAATLAGGGSADQAILVMFAAPVVPLVIHLIRGGIPVHPLRRWVTTARPYLGSFFYESVWGALLQWALVFVIAAVSGVADVAAFRSVIVIYGLTNVVTNYLRSVVLSHIVTRGRLTRADIGTDTVGMTATIAVTIGTSMLILLMLPDSLGRALLGDTWAHAAPFILIGGLARFSAAMEAVPGVLVRAARQTWSVVRVRTMVGALALIVCPLGAWLGSVTGAFVAMIVMSWVLIASLFVLLFSRVPAGAPASPPSPQTLRANRDDAVGRFQKSVNQRGSNHASRVGVGGHE</sequence>
<evidence type="ECO:0000313" key="8">
    <source>
        <dbReference type="EMBL" id="NKY00432.1"/>
    </source>
</evidence>
<evidence type="ECO:0000256" key="5">
    <source>
        <dbReference type="ARBA" id="ARBA00023136"/>
    </source>
</evidence>
<keyword evidence="5 7" id="KW-0472">Membrane</keyword>
<evidence type="ECO:0008006" key="10">
    <source>
        <dbReference type="Google" id="ProtNLM"/>
    </source>
</evidence>
<feature type="transmembrane region" description="Helical" evidence="7">
    <location>
        <begin position="416"/>
        <end position="436"/>
    </location>
</feature>
<feature type="transmembrane region" description="Helical" evidence="7">
    <location>
        <begin position="21"/>
        <end position="45"/>
    </location>
</feature>
<feature type="transmembrane region" description="Helical" evidence="7">
    <location>
        <begin position="180"/>
        <end position="203"/>
    </location>
</feature>
<evidence type="ECO:0000256" key="6">
    <source>
        <dbReference type="SAM" id="MobiDB-lite"/>
    </source>
</evidence>
<dbReference type="PANTHER" id="PTHR30250:SF11">
    <property type="entry name" value="O-ANTIGEN TRANSPORTER-RELATED"/>
    <property type="match status" value="1"/>
</dbReference>
<comment type="caution">
    <text evidence="8">The sequence shown here is derived from an EMBL/GenBank/DDBJ whole genome shotgun (WGS) entry which is preliminary data.</text>
</comment>
<keyword evidence="4 7" id="KW-1133">Transmembrane helix</keyword>
<feature type="region of interest" description="Disordered" evidence="6">
    <location>
        <begin position="464"/>
        <end position="485"/>
    </location>
</feature>
<dbReference type="AlphaFoldDB" id="A0A846WF54"/>
<evidence type="ECO:0000256" key="3">
    <source>
        <dbReference type="ARBA" id="ARBA00022692"/>
    </source>
</evidence>
<feature type="transmembrane region" description="Helical" evidence="7">
    <location>
        <begin position="249"/>
        <end position="271"/>
    </location>
</feature>
<feature type="transmembrane region" description="Helical" evidence="7">
    <location>
        <begin position="148"/>
        <end position="168"/>
    </location>
</feature>
<feature type="transmembrane region" description="Helical" evidence="7">
    <location>
        <begin position="277"/>
        <end position="296"/>
    </location>
</feature>
<evidence type="ECO:0000256" key="1">
    <source>
        <dbReference type="ARBA" id="ARBA00004651"/>
    </source>
</evidence>
<protein>
    <recommendedName>
        <fullName evidence="10">Polysaccharide biosynthesis protein</fullName>
    </recommendedName>
</protein>
<dbReference type="InterPro" id="IPR050833">
    <property type="entry name" value="Poly_Biosynth_Transport"/>
</dbReference>
<accession>A0A846WF54</accession>
<feature type="compositionally biased region" description="Polar residues" evidence="6">
    <location>
        <begin position="466"/>
        <end position="476"/>
    </location>
</feature>
<comment type="subcellular location">
    <subcellularLocation>
        <location evidence="1">Cell membrane</location>
        <topology evidence="1">Multi-pass membrane protein</topology>
    </subcellularLocation>
</comment>
<feature type="transmembrane region" description="Helical" evidence="7">
    <location>
        <begin position="359"/>
        <end position="380"/>
    </location>
</feature>
<evidence type="ECO:0000256" key="4">
    <source>
        <dbReference type="ARBA" id="ARBA00022989"/>
    </source>
</evidence>
<dbReference type="PANTHER" id="PTHR30250">
    <property type="entry name" value="PST FAMILY PREDICTED COLANIC ACID TRANSPORTER"/>
    <property type="match status" value="1"/>
</dbReference>
<evidence type="ECO:0000313" key="9">
    <source>
        <dbReference type="Proteomes" id="UP000563898"/>
    </source>
</evidence>
<feature type="transmembrane region" description="Helical" evidence="7">
    <location>
        <begin position="317"/>
        <end position="339"/>
    </location>
</feature>
<organism evidence="8 9">
    <name type="scientific">Gordonia polyisoprenivorans</name>
    <dbReference type="NCBI Taxonomy" id="84595"/>
    <lineage>
        <taxon>Bacteria</taxon>
        <taxon>Bacillati</taxon>
        <taxon>Actinomycetota</taxon>
        <taxon>Actinomycetes</taxon>
        <taxon>Mycobacteriales</taxon>
        <taxon>Gordoniaceae</taxon>
        <taxon>Gordonia</taxon>
    </lineage>
</organism>
<dbReference type="GO" id="GO:0005886">
    <property type="term" value="C:plasma membrane"/>
    <property type="evidence" value="ECO:0007669"/>
    <property type="project" value="UniProtKB-SubCell"/>
</dbReference>
<evidence type="ECO:0000256" key="7">
    <source>
        <dbReference type="SAM" id="Phobius"/>
    </source>
</evidence>
<feature type="transmembrane region" description="Helical" evidence="7">
    <location>
        <begin position="392"/>
        <end position="410"/>
    </location>
</feature>
<evidence type="ECO:0000256" key="2">
    <source>
        <dbReference type="ARBA" id="ARBA00022475"/>
    </source>
</evidence>
<feature type="transmembrane region" description="Helical" evidence="7">
    <location>
        <begin position="121"/>
        <end position="142"/>
    </location>
</feature>
<name>A0A846WF54_9ACTN</name>
<proteinExistence type="predicted"/>
<dbReference type="RefSeq" id="WP_006371061.1">
    <property type="nucleotide sequence ID" value="NZ_JAAXPC010000001.1"/>
</dbReference>
<dbReference type="Proteomes" id="UP000563898">
    <property type="component" value="Unassembled WGS sequence"/>
</dbReference>
<reference evidence="8 9" key="1">
    <citation type="submission" date="2020-04" db="EMBL/GenBank/DDBJ databases">
        <title>MicrobeNet Type strains.</title>
        <authorList>
            <person name="Nicholson A.C."/>
        </authorList>
    </citation>
    <scope>NUCLEOTIDE SEQUENCE [LARGE SCALE GENOMIC DNA]</scope>
    <source>
        <strain evidence="8 9">ATCC BAA-14</strain>
    </source>
</reference>